<evidence type="ECO:0000313" key="4">
    <source>
        <dbReference type="Proteomes" id="UP000309215"/>
    </source>
</evidence>
<name>A0A4U1IZ92_9BACT</name>
<dbReference type="RefSeq" id="WP_136933609.1">
    <property type="nucleotide sequence ID" value="NZ_SSMQ01000051.1"/>
</dbReference>
<sequence length="485" mass="52057">MARREGLFVRRSVCLGLFLLSGCGGAPTTPASGATGDTPAVHYSFGVDPELRTLSATVCPRDLRFTHLRMTTPELLDRVRRPRLVQATGDVPLEFEEDAVPIASMADGACIGYDVDLGPPGEGFWITHGDAHVLAAPDVWLLAPEPRPPGTRLTASFTLPPGVHAAVPWPGDPRGYRVPETAFTMRGAGAFGKLERETVRVGGAELDLVSLGGGFGARAPLVTQWMQRSASALTHLHDGFPVPRVMALLIPQSGSDVGFGMALRGGGPTVMILVGSSITPEALDAEWTAVHELFHLSAPRFQSKDVWLSEGLATYYTYILMARAGMTKEQGAWDDLQDGFRRGSRRGTGRTLRQESIDMHETHAYQRVYWAGAALSLLADVELRKRGVEGGLDGPLRELARCCARSEEAWSAEQFAAFVDQKTGQAVMGPLFERYIDRADFPETAEILAALGVKGAGREMTLAADAPRAGVRSAMMAPRAGGKGP</sequence>
<accession>A0A4U1IZ92</accession>
<proteinExistence type="predicted"/>
<comment type="caution">
    <text evidence="3">The sequence shown here is derived from an EMBL/GenBank/DDBJ whole genome shotgun (WGS) entry which is preliminary data.</text>
</comment>
<gene>
    <name evidence="3" type="ORF">E8A74_35910</name>
</gene>
<dbReference type="Gene3D" id="1.10.390.10">
    <property type="entry name" value="Neutral Protease Domain 2"/>
    <property type="match status" value="1"/>
</dbReference>
<evidence type="ECO:0000313" key="3">
    <source>
        <dbReference type="EMBL" id="TKC99974.1"/>
    </source>
</evidence>
<dbReference type="Pfam" id="PF05299">
    <property type="entry name" value="Peptidase_M61"/>
    <property type="match status" value="1"/>
</dbReference>
<feature type="domain" description="Peptidase M61 catalytic" evidence="2">
    <location>
        <begin position="302"/>
        <end position="352"/>
    </location>
</feature>
<feature type="chain" id="PRO_5020318782" description="Peptidase M61 catalytic domain-containing protein" evidence="1">
    <location>
        <begin position="27"/>
        <end position="485"/>
    </location>
</feature>
<dbReference type="InterPro" id="IPR027268">
    <property type="entry name" value="Peptidase_M4/M1_CTD_sf"/>
</dbReference>
<organism evidence="3 4">
    <name type="scientific">Polyangium fumosum</name>
    <dbReference type="NCBI Taxonomy" id="889272"/>
    <lineage>
        <taxon>Bacteria</taxon>
        <taxon>Pseudomonadati</taxon>
        <taxon>Myxococcota</taxon>
        <taxon>Polyangia</taxon>
        <taxon>Polyangiales</taxon>
        <taxon>Polyangiaceae</taxon>
        <taxon>Polyangium</taxon>
    </lineage>
</organism>
<keyword evidence="1" id="KW-0732">Signal</keyword>
<reference evidence="3 4" key="1">
    <citation type="submission" date="2019-04" db="EMBL/GenBank/DDBJ databases">
        <authorList>
            <person name="Li Y."/>
            <person name="Wang J."/>
        </authorList>
    </citation>
    <scope>NUCLEOTIDE SEQUENCE [LARGE SCALE GENOMIC DNA]</scope>
    <source>
        <strain evidence="3 4">DSM 14668</strain>
    </source>
</reference>
<feature type="signal peptide" evidence="1">
    <location>
        <begin position="1"/>
        <end position="26"/>
    </location>
</feature>
<dbReference type="AlphaFoldDB" id="A0A4U1IZ92"/>
<dbReference type="InterPro" id="IPR007963">
    <property type="entry name" value="Peptidase_M61_catalytic"/>
</dbReference>
<evidence type="ECO:0000256" key="1">
    <source>
        <dbReference type="SAM" id="SignalP"/>
    </source>
</evidence>
<dbReference type="EMBL" id="SSMQ01000051">
    <property type="protein sequence ID" value="TKC99974.1"/>
    <property type="molecule type" value="Genomic_DNA"/>
</dbReference>
<protein>
    <recommendedName>
        <fullName evidence="2">Peptidase M61 catalytic domain-containing protein</fullName>
    </recommendedName>
</protein>
<evidence type="ECO:0000259" key="2">
    <source>
        <dbReference type="Pfam" id="PF05299"/>
    </source>
</evidence>
<keyword evidence="4" id="KW-1185">Reference proteome</keyword>
<dbReference type="OrthoDB" id="1467486at2"/>
<dbReference type="Proteomes" id="UP000309215">
    <property type="component" value="Unassembled WGS sequence"/>
</dbReference>
<dbReference type="SUPFAM" id="SSF55486">
    <property type="entry name" value="Metalloproteases ('zincins'), catalytic domain"/>
    <property type="match status" value="1"/>
</dbReference>
<dbReference type="PROSITE" id="PS51257">
    <property type="entry name" value="PROKAR_LIPOPROTEIN"/>
    <property type="match status" value="1"/>
</dbReference>